<gene>
    <name evidence="2" type="ORF">L9F63_027286</name>
</gene>
<feature type="transmembrane region" description="Helical" evidence="1">
    <location>
        <begin position="243"/>
        <end position="272"/>
    </location>
</feature>
<evidence type="ECO:0000313" key="3">
    <source>
        <dbReference type="Proteomes" id="UP001233999"/>
    </source>
</evidence>
<sequence>SFLDFLLSVEREGKQGERDGARGRENTLSQVKFCLFEYTSVQIYAVALLFFMDTRYYVVFKVPDAFPDNMILILGTVAMSLTARLQSFVLDMVVQIVRSQKNEYVQQELHTTYVLGQENKSHVLLPFTRFEYLHERYAYEVQHFSLAFLVASSISVKHFLLKVIKLVMQSKSFRVSNIRTMIWNRLFPIGSQMKLRSPAKTSVRITMYRPYVSNIIIGIVTYIYCTVRSQIPGNLGAKLSARINIQLAILLHLLVLSLLGSNLIYIVTCMYVSSRCHRLFYWAENIPRKPSL</sequence>
<feature type="transmembrane region" description="Helical" evidence="1">
    <location>
        <begin position="41"/>
        <end position="58"/>
    </location>
</feature>
<dbReference type="AlphaFoldDB" id="A0AAD8ACB2"/>
<keyword evidence="1" id="KW-0812">Transmembrane</keyword>
<accession>A0AAD8ACB2</accession>
<feature type="transmembrane region" description="Helical" evidence="1">
    <location>
        <begin position="211"/>
        <end position="231"/>
    </location>
</feature>
<dbReference type="Proteomes" id="UP001233999">
    <property type="component" value="Unassembled WGS sequence"/>
</dbReference>
<reference evidence="2" key="2">
    <citation type="submission" date="2023-05" db="EMBL/GenBank/DDBJ databases">
        <authorList>
            <person name="Fouks B."/>
        </authorList>
    </citation>
    <scope>NUCLEOTIDE SEQUENCE</scope>
    <source>
        <strain evidence="2">Stay&amp;Tobe</strain>
        <tissue evidence="2">Testes</tissue>
    </source>
</reference>
<reference evidence="2" key="1">
    <citation type="journal article" date="2023" name="IScience">
        <title>Live-bearing cockroach genome reveals convergent evolutionary mechanisms linked to viviparity in insects and beyond.</title>
        <authorList>
            <person name="Fouks B."/>
            <person name="Harrison M.C."/>
            <person name="Mikhailova A.A."/>
            <person name="Marchal E."/>
            <person name="English S."/>
            <person name="Carruthers M."/>
            <person name="Jennings E.C."/>
            <person name="Chiamaka E.L."/>
            <person name="Frigard R.A."/>
            <person name="Pippel M."/>
            <person name="Attardo G.M."/>
            <person name="Benoit J.B."/>
            <person name="Bornberg-Bauer E."/>
            <person name="Tobe S.S."/>
        </authorList>
    </citation>
    <scope>NUCLEOTIDE SEQUENCE</scope>
    <source>
        <strain evidence="2">Stay&amp;Tobe</strain>
    </source>
</reference>
<proteinExistence type="predicted"/>
<comment type="caution">
    <text evidence="2">The sequence shown here is derived from an EMBL/GenBank/DDBJ whole genome shotgun (WGS) entry which is preliminary data.</text>
</comment>
<keyword evidence="1" id="KW-0472">Membrane</keyword>
<evidence type="ECO:0000256" key="1">
    <source>
        <dbReference type="SAM" id="Phobius"/>
    </source>
</evidence>
<dbReference type="EMBL" id="JASPKZ010002474">
    <property type="protein sequence ID" value="KAJ9595328.1"/>
    <property type="molecule type" value="Genomic_DNA"/>
</dbReference>
<keyword evidence="3" id="KW-1185">Reference proteome</keyword>
<name>A0AAD8ACB2_DIPPU</name>
<organism evidence="2 3">
    <name type="scientific">Diploptera punctata</name>
    <name type="common">Pacific beetle cockroach</name>
    <dbReference type="NCBI Taxonomy" id="6984"/>
    <lineage>
        <taxon>Eukaryota</taxon>
        <taxon>Metazoa</taxon>
        <taxon>Ecdysozoa</taxon>
        <taxon>Arthropoda</taxon>
        <taxon>Hexapoda</taxon>
        <taxon>Insecta</taxon>
        <taxon>Pterygota</taxon>
        <taxon>Neoptera</taxon>
        <taxon>Polyneoptera</taxon>
        <taxon>Dictyoptera</taxon>
        <taxon>Blattodea</taxon>
        <taxon>Blaberoidea</taxon>
        <taxon>Blaberidae</taxon>
        <taxon>Diplopterinae</taxon>
        <taxon>Diploptera</taxon>
    </lineage>
</organism>
<keyword evidence="1" id="KW-1133">Transmembrane helix</keyword>
<feature type="non-terminal residue" evidence="2">
    <location>
        <position position="1"/>
    </location>
</feature>
<feature type="non-terminal residue" evidence="2">
    <location>
        <position position="292"/>
    </location>
</feature>
<protein>
    <submittedName>
        <fullName evidence="2">Uncharacterized protein</fullName>
    </submittedName>
</protein>
<evidence type="ECO:0000313" key="2">
    <source>
        <dbReference type="EMBL" id="KAJ9595328.1"/>
    </source>
</evidence>